<feature type="region of interest" description="Disordered" evidence="1">
    <location>
        <begin position="376"/>
        <end position="410"/>
    </location>
</feature>
<accession>A0AA35WXB2</accession>
<feature type="non-terminal residue" evidence="3">
    <location>
        <position position="1"/>
    </location>
</feature>
<dbReference type="CDD" id="cd00104">
    <property type="entry name" value="KAZAL_FS"/>
    <property type="match status" value="3"/>
</dbReference>
<dbReference type="Proteomes" id="UP001174909">
    <property type="component" value="Unassembled WGS sequence"/>
</dbReference>
<dbReference type="Pfam" id="PF07648">
    <property type="entry name" value="Kazal_2"/>
    <property type="match status" value="3"/>
</dbReference>
<organism evidence="3 4">
    <name type="scientific">Geodia barretti</name>
    <name type="common">Barrett's horny sponge</name>
    <dbReference type="NCBI Taxonomy" id="519541"/>
    <lineage>
        <taxon>Eukaryota</taxon>
        <taxon>Metazoa</taxon>
        <taxon>Porifera</taxon>
        <taxon>Demospongiae</taxon>
        <taxon>Heteroscleromorpha</taxon>
        <taxon>Tetractinellida</taxon>
        <taxon>Astrophorina</taxon>
        <taxon>Geodiidae</taxon>
        <taxon>Geodia</taxon>
    </lineage>
</organism>
<reference evidence="3" key="1">
    <citation type="submission" date="2023-03" db="EMBL/GenBank/DDBJ databases">
        <authorList>
            <person name="Steffen K."/>
            <person name="Cardenas P."/>
        </authorList>
    </citation>
    <scope>NUCLEOTIDE SEQUENCE</scope>
</reference>
<dbReference type="InterPro" id="IPR039016">
    <property type="entry name" value="RECK"/>
</dbReference>
<dbReference type="GO" id="GO:0030198">
    <property type="term" value="P:extracellular matrix organization"/>
    <property type="evidence" value="ECO:0007669"/>
    <property type="project" value="TreeGrafter"/>
</dbReference>
<evidence type="ECO:0000313" key="3">
    <source>
        <dbReference type="EMBL" id="CAI8030055.1"/>
    </source>
</evidence>
<feature type="compositionally biased region" description="Basic and acidic residues" evidence="1">
    <location>
        <begin position="186"/>
        <end position="197"/>
    </location>
</feature>
<feature type="compositionally biased region" description="Basic and acidic residues" evidence="1">
    <location>
        <begin position="1"/>
        <end position="25"/>
    </location>
</feature>
<dbReference type="EMBL" id="CASHTH010002455">
    <property type="protein sequence ID" value="CAI8030055.1"/>
    <property type="molecule type" value="Genomic_DNA"/>
</dbReference>
<feature type="compositionally biased region" description="Basic residues" evidence="1">
    <location>
        <begin position="198"/>
        <end position="253"/>
    </location>
</feature>
<dbReference type="InterPro" id="IPR036058">
    <property type="entry name" value="Kazal_dom_sf"/>
</dbReference>
<dbReference type="AlphaFoldDB" id="A0AA35WXB2"/>
<feature type="domain" description="Kazal-like" evidence="2">
    <location>
        <begin position="493"/>
        <end position="547"/>
    </location>
</feature>
<dbReference type="SMART" id="SM00280">
    <property type="entry name" value="KAZAL"/>
    <property type="match status" value="3"/>
</dbReference>
<proteinExistence type="predicted"/>
<gene>
    <name evidence="3" type="ORF">GBAR_LOCUS17028</name>
</gene>
<feature type="region of interest" description="Disordered" evidence="1">
    <location>
        <begin position="174"/>
        <end position="344"/>
    </location>
</feature>
<protein>
    <submittedName>
        <fullName evidence="3">Reversion-inducing cysteine-rich protein with Kazal motifs</fullName>
    </submittedName>
</protein>
<name>A0AA35WXB2_GEOBA</name>
<feature type="compositionally biased region" description="Basic and acidic residues" evidence="1">
    <location>
        <begin position="713"/>
        <end position="724"/>
    </location>
</feature>
<dbReference type="GO" id="GO:0005886">
    <property type="term" value="C:plasma membrane"/>
    <property type="evidence" value="ECO:0007669"/>
    <property type="project" value="TreeGrafter"/>
</dbReference>
<dbReference type="InterPro" id="IPR002350">
    <property type="entry name" value="Kazal_dom"/>
</dbReference>
<feature type="region of interest" description="Disordered" evidence="1">
    <location>
        <begin position="704"/>
        <end position="724"/>
    </location>
</feature>
<evidence type="ECO:0000256" key="1">
    <source>
        <dbReference type="SAM" id="MobiDB-lite"/>
    </source>
</evidence>
<keyword evidence="4" id="KW-1185">Reference proteome</keyword>
<dbReference type="PROSITE" id="PS51465">
    <property type="entry name" value="KAZAL_2"/>
    <property type="match status" value="2"/>
</dbReference>
<feature type="compositionally biased region" description="Basic and acidic residues" evidence="1">
    <location>
        <begin position="294"/>
        <end position="320"/>
    </location>
</feature>
<sequence length="724" mass="81343">MSWQERQEKDAHAEPEEESRDKRDCDESDTPSISQLAAQTVHIEREIQRKIANKLEERINQGVSENSEEGVLQTTLDTAIDEDIGDKVQKKLKLQIGSLPNKVRQLERNYQKLKQELENSPWSRFQRVMMDHLKENGDLGNSLSQEELEKLEEMHNMAEPDRKAFMTALRKKIKLSSEEDEEDDDDKKKVVKVEASKRKLKAKPRKKGKKKAQSKSVARRRKGEKKVAKGKPKNKKSRKGKANRKQRKYGLKKKQGEDKSVKISDKKVKEQLLKVLKKAEVLPSNGQKKPQKPTKVEKKINSGKERKREKRDLEGSRGEWEVSTTGVSHNNDPLHEQKNGGRSMSIKYQLPPKAKSVGVWRSAVVKETLRDIPPLEWTGDYYQHSSQPGLRNRRSTASDDDSDSVTDGIGDETLKKTEGCDKCETKVREEVCGSNGKTYNSLCHALQCGKLRQMDVTFGPCQNRDPCSHNHCSTNDICAAMTYGPCITVYTNGGRRLPCRQYICVAKEDCGHTEYSEVCGVDGNTYPTLCHLQQRGVKLAYSGHCREALCSGPVCGRNGVTYPSSCHARAHNVRVDYRATCFAENDEKDGVNSCNDVRQTGMCGVTECPDAVIPEGACCPVCGGGVEVRPEAGQLAELARDWPEINHLYMVENFLRRLVPREMQGQCELSLTLTDSGAIMMVLEAVDTRQSAVCQAAAMDVTEKINRPSPSDDSLRPLAREARI</sequence>
<dbReference type="PANTHER" id="PTHR13487:SF3">
    <property type="entry name" value="REVERSION-INDUCING CYSTEINE-RICH PROTEIN WITH KAZAL MOTIFS"/>
    <property type="match status" value="1"/>
</dbReference>
<feature type="compositionally biased region" description="Basic and acidic residues" evidence="1">
    <location>
        <begin position="254"/>
        <end position="280"/>
    </location>
</feature>
<feature type="domain" description="Kazal-like" evidence="2">
    <location>
        <begin position="414"/>
        <end position="463"/>
    </location>
</feature>
<feature type="compositionally biased region" description="Polar residues" evidence="1">
    <location>
        <begin position="322"/>
        <end position="331"/>
    </location>
</feature>
<dbReference type="Gene3D" id="3.30.60.30">
    <property type="match status" value="3"/>
</dbReference>
<evidence type="ECO:0000259" key="2">
    <source>
        <dbReference type="PROSITE" id="PS51465"/>
    </source>
</evidence>
<dbReference type="SUPFAM" id="SSF100895">
    <property type="entry name" value="Kazal-type serine protease inhibitors"/>
    <property type="match status" value="3"/>
</dbReference>
<comment type="caution">
    <text evidence="3">The sequence shown here is derived from an EMBL/GenBank/DDBJ whole genome shotgun (WGS) entry which is preliminary data.</text>
</comment>
<dbReference type="PANTHER" id="PTHR13487">
    <property type="entry name" value="SERINE PROTEASE INHIBITOR"/>
    <property type="match status" value="1"/>
</dbReference>
<dbReference type="GO" id="GO:0008191">
    <property type="term" value="F:metalloendopeptidase inhibitor activity"/>
    <property type="evidence" value="ECO:0007669"/>
    <property type="project" value="InterPro"/>
</dbReference>
<evidence type="ECO:0000313" key="4">
    <source>
        <dbReference type="Proteomes" id="UP001174909"/>
    </source>
</evidence>
<feature type="region of interest" description="Disordered" evidence="1">
    <location>
        <begin position="1"/>
        <end position="41"/>
    </location>
</feature>